<dbReference type="Proteomes" id="UP001609219">
    <property type="component" value="Unassembled WGS sequence"/>
</dbReference>
<evidence type="ECO:0000313" key="2">
    <source>
        <dbReference type="EMBL" id="MFH5232483.1"/>
    </source>
</evidence>
<evidence type="ECO:0000313" key="4">
    <source>
        <dbReference type="Proteomes" id="UP001609176"/>
    </source>
</evidence>
<feature type="compositionally biased region" description="Polar residues" evidence="1">
    <location>
        <begin position="13"/>
        <end position="26"/>
    </location>
</feature>
<proteinExistence type="predicted"/>
<evidence type="ECO:0000313" key="5">
    <source>
        <dbReference type="Proteomes" id="UP001609219"/>
    </source>
</evidence>
<sequence length="125" mass="14059">MPTADMPRLHYPKSTTLDGSHRSSTLRSREPTFVSDGVHVGRERFKRVRSSSAAQGRHCQSEFYGTTDDLRDALLVMDDAQEKHVLHDTSMLQFDLLRYVVLVVAQHISGLLQIDAVREGSHKVG</sequence>
<evidence type="ECO:0000256" key="1">
    <source>
        <dbReference type="SAM" id="MobiDB-lite"/>
    </source>
</evidence>
<feature type="region of interest" description="Disordered" evidence="1">
    <location>
        <begin position="1"/>
        <end position="29"/>
    </location>
</feature>
<protein>
    <submittedName>
        <fullName evidence="2">Uncharacterized protein</fullName>
    </submittedName>
</protein>
<dbReference type="Proteomes" id="UP001609176">
    <property type="component" value="Unassembled WGS sequence"/>
</dbReference>
<dbReference type="EMBL" id="JBIMSP010000146">
    <property type="protein sequence ID" value="MFH5246077.1"/>
    <property type="molecule type" value="Genomic_DNA"/>
</dbReference>
<evidence type="ECO:0000313" key="3">
    <source>
        <dbReference type="EMBL" id="MFH5246077.1"/>
    </source>
</evidence>
<dbReference type="RefSeq" id="WP_395126738.1">
    <property type="nucleotide sequence ID" value="NZ_JBIMSN010000151.1"/>
</dbReference>
<name>A0ABW7KBI8_9NOCA</name>
<gene>
    <name evidence="3" type="ORF">ACHIPV_30130</name>
    <name evidence="2" type="ORF">ACHIRB_28545</name>
</gene>
<comment type="caution">
    <text evidence="2">The sequence shown here is derived from an EMBL/GenBank/DDBJ whole genome shotgun (WGS) entry which is preliminary data.</text>
</comment>
<accession>A0ABW7KBI8</accession>
<keyword evidence="5" id="KW-1185">Reference proteome</keyword>
<organism evidence="2 5">
    <name type="scientific">Antrihabitans spumae</name>
    <dbReference type="NCBI Taxonomy" id="3373370"/>
    <lineage>
        <taxon>Bacteria</taxon>
        <taxon>Bacillati</taxon>
        <taxon>Actinomycetota</taxon>
        <taxon>Actinomycetes</taxon>
        <taxon>Mycobacteriales</taxon>
        <taxon>Nocardiaceae</taxon>
        <taxon>Antrihabitans</taxon>
    </lineage>
</organism>
<reference evidence="4 5" key="1">
    <citation type="submission" date="2024-10" db="EMBL/GenBank/DDBJ databases">
        <authorList>
            <person name="Riesco R."/>
        </authorList>
    </citation>
    <scope>NUCLEOTIDE SEQUENCE [LARGE SCALE GENOMIC DNA]</scope>
    <source>
        <strain evidence="3 4">NCIMB 15448</strain>
        <strain evidence="2 5">NCIMB 15450</strain>
    </source>
</reference>
<dbReference type="EMBL" id="JBIMSN010000151">
    <property type="protein sequence ID" value="MFH5232483.1"/>
    <property type="molecule type" value="Genomic_DNA"/>
</dbReference>